<dbReference type="Proteomes" id="UP000528457">
    <property type="component" value="Unassembled WGS sequence"/>
</dbReference>
<keyword evidence="4" id="KW-1185">Reference proteome</keyword>
<reference evidence="3 4" key="1">
    <citation type="submission" date="2020-08" db="EMBL/GenBank/DDBJ databases">
        <title>Genomic Encyclopedia of Type Strains, Phase IV (KMG-IV): sequencing the most valuable type-strain genomes for metagenomic binning, comparative biology and taxonomic classification.</title>
        <authorList>
            <person name="Goeker M."/>
        </authorList>
    </citation>
    <scope>NUCLEOTIDE SEQUENCE [LARGE SCALE GENOMIC DNA]</scope>
    <source>
        <strain evidence="3 4">DSM 22368</strain>
    </source>
</reference>
<gene>
    <name evidence="3" type="ORF">HNR48_000658</name>
</gene>
<dbReference type="InParanoid" id="A0A7X0MUT9"/>
<evidence type="ECO:0000256" key="2">
    <source>
        <dbReference type="SAM" id="SignalP"/>
    </source>
</evidence>
<sequence length="126" mass="14342">MSKNTALSTLLLLFCHSTMANDTVSPWKVFTFKVGIRAGCMESEYRESESLSKAWQHCACVMKGFEDNLNEAQWYLVTKQIMEDGKGLEEVPLLKPVLEQIPLCSKDSSKEETDQTNAKNEEHHEQ</sequence>
<feature type="signal peptide" evidence="2">
    <location>
        <begin position="1"/>
        <end position="20"/>
    </location>
</feature>
<comment type="caution">
    <text evidence="3">The sequence shown here is derived from an EMBL/GenBank/DDBJ whole genome shotgun (WGS) entry which is preliminary data.</text>
</comment>
<proteinExistence type="predicted"/>
<feature type="region of interest" description="Disordered" evidence="1">
    <location>
        <begin position="104"/>
        <end position="126"/>
    </location>
</feature>
<protein>
    <submittedName>
        <fullName evidence="3">Uncharacterized protein</fullName>
    </submittedName>
</protein>
<feature type="compositionally biased region" description="Basic and acidic residues" evidence="1">
    <location>
        <begin position="107"/>
        <end position="126"/>
    </location>
</feature>
<dbReference type="EMBL" id="JACHHT010000001">
    <property type="protein sequence ID" value="MBB6520380.1"/>
    <property type="molecule type" value="Genomic_DNA"/>
</dbReference>
<organism evidence="3 4">
    <name type="scientific">Pseudoteredinibacter isoporae</name>
    <dbReference type="NCBI Taxonomy" id="570281"/>
    <lineage>
        <taxon>Bacteria</taxon>
        <taxon>Pseudomonadati</taxon>
        <taxon>Pseudomonadota</taxon>
        <taxon>Gammaproteobacteria</taxon>
        <taxon>Cellvibrionales</taxon>
        <taxon>Cellvibrionaceae</taxon>
        <taxon>Pseudoteredinibacter</taxon>
    </lineage>
</organism>
<evidence type="ECO:0000313" key="4">
    <source>
        <dbReference type="Proteomes" id="UP000528457"/>
    </source>
</evidence>
<evidence type="ECO:0000256" key="1">
    <source>
        <dbReference type="SAM" id="MobiDB-lite"/>
    </source>
</evidence>
<evidence type="ECO:0000313" key="3">
    <source>
        <dbReference type="EMBL" id="MBB6520380.1"/>
    </source>
</evidence>
<accession>A0A7X0MUT9</accession>
<name>A0A7X0MUT9_9GAMM</name>
<keyword evidence="2" id="KW-0732">Signal</keyword>
<dbReference type="AlphaFoldDB" id="A0A7X0MUT9"/>
<feature type="chain" id="PRO_5031570856" evidence="2">
    <location>
        <begin position="21"/>
        <end position="126"/>
    </location>
</feature>
<dbReference type="RefSeq" id="WP_166851431.1">
    <property type="nucleotide sequence ID" value="NZ_JAAONY010000001.1"/>
</dbReference>